<evidence type="ECO:0000256" key="3">
    <source>
        <dbReference type="ARBA" id="ARBA00022989"/>
    </source>
</evidence>
<evidence type="ECO:0000259" key="7">
    <source>
        <dbReference type="PROSITE" id="PS50850"/>
    </source>
</evidence>
<dbReference type="InterPro" id="IPR050382">
    <property type="entry name" value="MFS_Na/Anion_cotransporter"/>
</dbReference>
<feature type="transmembrane region" description="Helical" evidence="6">
    <location>
        <begin position="378"/>
        <end position="401"/>
    </location>
</feature>
<dbReference type="InterPro" id="IPR011701">
    <property type="entry name" value="MFS"/>
</dbReference>
<keyword evidence="2 6" id="KW-0812">Transmembrane</keyword>
<evidence type="ECO:0000256" key="2">
    <source>
        <dbReference type="ARBA" id="ARBA00022692"/>
    </source>
</evidence>
<feature type="region of interest" description="Disordered" evidence="5">
    <location>
        <begin position="528"/>
        <end position="559"/>
    </location>
</feature>
<evidence type="ECO:0000256" key="5">
    <source>
        <dbReference type="SAM" id="MobiDB-lite"/>
    </source>
</evidence>
<keyword evidence="9" id="KW-1185">Reference proteome</keyword>
<feature type="transmembrane region" description="Helical" evidence="6">
    <location>
        <begin position="49"/>
        <end position="71"/>
    </location>
</feature>
<feature type="transmembrane region" description="Helical" evidence="6">
    <location>
        <begin position="179"/>
        <end position="200"/>
    </location>
</feature>
<feature type="transmembrane region" description="Helical" evidence="6">
    <location>
        <begin position="148"/>
        <end position="167"/>
    </location>
</feature>
<feature type="transmembrane region" description="Helical" evidence="6">
    <location>
        <begin position="413"/>
        <end position="436"/>
    </location>
</feature>
<feature type="transmembrane region" description="Helical" evidence="6">
    <location>
        <begin position="12"/>
        <end position="37"/>
    </location>
</feature>
<dbReference type="Pfam" id="PF07690">
    <property type="entry name" value="MFS_1"/>
    <property type="match status" value="1"/>
</dbReference>
<keyword evidence="3 6" id="KW-1133">Transmembrane helix</keyword>
<dbReference type="EMBL" id="AP028914">
    <property type="protein sequence ID" value="BES95198.1"/>
    <property type="molecule type" value="Genomic_DNA"/>
</dbReference>
<protein>
    <submittedName>
        <fullName evidence="8">Major Facilitator Superfamily</fullName>
    </submittedName>
</protein>
<feature type="transmembrane region" description="Helical" evidence="6">
    <location>
        <begin position="282"/>
        <end position="301"/>
    </location>
</feature>
<evidence type="ECO:0000256" key="6">
    <source>
        <dbReference type="SAM" id="Phobius"/>
    </source>
</evidence>
<dbReference type="InterPro" id="IPR020846">
    <property type="entry name" value="MFS_dom"/>
</dbReference>
<comment type="subcellular location">
    <subcellularLocation>
        <location evidence="1">Membrane</location>
        <topology evidence="1">Multi-pass membrane protein</topology>
    </subcellularLocation>
</comment>
<evidence type="ECO:0000256" key="4">
    <source>
        <dbReference type="ARBA" id="ARBA00023136"/>
    </source>
</evidence>
<name>A0ABN7ATC2_9HEMI</name>
<evidence type="ECO:0000256" key="1">
    <source>
        <dbReference type="ARBA" id="ARBA00004141"/>
    </source>
</evidence>
<evidence type="ECO:0000313" key="8">
    <source>
        <dbReference type="EMBL" id="BES95198.1"/>
    </source>
</evidence>
<keyword evidence="4 6" id="KW-0472">Membrane</keyword>
<accession>A0ABN7ATC2</accession>
<dbReference type="PROSITE" id="PS50850">
    <property type="entry name" value="MFS"/>
    <property type="match status" value="1"/>
</dbReference>
<dbReference type="Gene3D" id="1.20.1250.20">
    <property type="entry name" value="MFS general substrate transporter like domains"/>
    <property type="match status" value="2"/>
</dbReference>
<feature type="compositionally biased region" description="Basic and acidic residues" evidence="5">
    <location>
        <begin position="533"/>
        <end position="559"/>
    </location>
</feature>
<dbReference type="PANTHER" id="PTHR11662">
    <property type="entry name" value="SOLUTE CARRIER FAMILY 17"/>
    <property type="match status" value="1"/>
</dbReference>
<dbReference type="PANTHER" id="PTHR11662:SF280">
    <property type="entry name" value="FI21844P1-RELATED"/>
    <property type="match status" value="1"/>
</dbReference>
<dbReference type="InterPro" id="IPR036259">
    <property type="entry name" value="MFS_trans_sf"/>
</dbReference>
<feature type="transmembrane region" description="Helical" evidence="6">
    <location>
        <begin position="244"/>
        <end position="262"/>
    </location>
</feature>
<dbReference type="SUPFAM" id="SSF103473">
    <property type="entry name" value="MFS general substrate transporter"/>
    <property type="match status" value="1"/>
</dbReference>
<feature type="domain" description="Major facilitator superfamily (MFS) profile" evidence="7">
    <location>
        <begin position="11"/>
        <end position="436"/>
    </location>
</feature>
<gene>
    <name evidence="8" type="ORF">NTJ_08007</name>
</gene>
<dbReference type="Proteomes" id="UP001307889">
    <property type="component" value="Chromosome 6"/>
</dbReference>
<reference evidence="8 9" key="1">
    <citation type="submission" date="2023-09" db="EMBL/GenBank/DDBJ databases">
        <title>Nesidiocoris tenuis whole genome shotgun sequence.</title>
        <authorList>
            <person name="Shibata T."/>
            <person name="Shimoda M."/>
            <person name="Kobayashi T."/>
            <person name="Uehara T."/>
        </authorList>
    </citation>
    <scope>NUCLEOTIDE SEQUENCE [LARGE SCALE GENOMIC DNA]</scope>
    <source>
        <strain evidence="8 9">Japan</strain>
    </source>
</reference>
<feature type="transmembrane region" description="Helical" evidence="6">
    <location>
        <begin position="322"/>
        <end position="339"/>
    </location>
</feature>
<feature type="transmembrane region" description="Helical" evidence="6">
    <location>
        <begin position="116"/>
        <end position="136"/>
    </location>
</feature>
<proteinExistence type="predicted"/>
<evidence type="ECO:0000313" key="9">
    <source>
        <dbReference type="Proteomes" id="UP001307889"/>
    </source>
</evidence>
<organism evidence="8 9">
    <name type="scientific">Nesidiocoris tenuis</name>
    <dbReference type="NCBI Taxonomy" id="355587"/>
    <lineage>
        <taxon>Eukaryota</taxon>
        <taxon>Metazoa</taxon>
        <taxon>Ecdysozoa</taxon>
        <taxon>Arthropoda</taxon>
        <taxon>Hexapoda</taxon>
        <taxon>Insecta</taxon>
        <taxon>Pterygota</taxon>
        <taxon>Neoptera</taxon>
        <taxon>Paraneoptera</taxon>
        <taxon>Hemiptera</taxon>
        <taxon>Heteroptera</taxon>
        <taxon>Panheteroptera</taxon>
        <taxon>Cimicomorpha</taxon>
        <taxon>Miridae</taxon>
        <taxon>Dicyphina</taxon>
        <taxon>Nesidiocoris</taxon>
    </lineage>
</organism>
<feature type="transmembrane region" description="Helical" evidence="6">
    <location>
        <begin position="83"/>
        <end position="104"/>
    </location>
</feature>
<sequence length="559" mass="60978">MYKKYGRRHEQLALLSLGTIIDSALKVNVSFGIVAMTNHCEKLSTSAPIMHWTSLQQGLVLSSFFLGYLFFQVPSGFLSSRFSTVNLLSFSFVAAGLLTCLSPFAADQGGYQGLMALRIVTGLVQGIIYPSVKTVLSKWAVPLERSRFYSCVFGGASLGSAMTMLWGGVMAETWIGWPLLFYTSGFAAISYGVAFLLFGVDSPDTHKSMTDWEKQYMTKGFGAHSADSEGVPIPWGSILTSGPLWALAVTHAAGCWGYWTVLSLTPSYIHKVHGIKWSQNGYLSAIPSFVNFFMGILLAVLDDKIQKKMTLSKNFSRKLWNTLAFWGTAGALAAMSLMTTDAFTALSLLSFATAINCLTNMGYLINHTDLSPNFAGTLFALTNTFANFASVLGPLISLIVLKDMREESEWRTVFGLAAVVLFTGNLVFLMFGSTVVQSWNAPRNKYILDKPRLENGVECQFTLEDIGRIKRLSLAELDVIRRMSISSGLGAGNVNKTIDVAIILRDCIAKEALQIIIGPSLGSQCAVPISNSKDQRPAGQKESDDDDCWTKDPAKGQVP</sequence>